<accession>A0A1F5SHD7</accession>
<protein>
    <recommendedName>
        <fullName evidence="3">Sortilin N-terminal domain-containing protein</fullName>
    </recommendedName>
</protein>
<dbReference type="GO" id="GO:0010411">
    <property type="term" value="P:xyloglucan metabolic process"/>
    <property type="evidence" value="ECO:0007669"/>
    <property type="project" value="TreeGrafter"/>
</dbReference>
<dbReference type="InterPro" id="IPR036278">
    <property type="entry name" value="Sialidase_sf"/>
</dbReference>
<dbReference type="Proteomes" id="UP000178367">
    <property type="component" value="Unassembled WGS sequence"/>
</dbReference>
<dbReference type="EMBL" id="MFGB01000017">
    <property type="protein sequence ID" value="OGF26105.1"/>
    <property type="molecule type" value="Genomic_DNA"/>
</dbReference>
<dbReference type="PANTHER" id="PTHR43739:SF5">
    <property type="entry name" value="EXO-ALPHA-SIALIDASE"/>
    <property type="match status" value="1"/>
</dbReference>
<dbReference type="InterPro" id="IPR052025">
    <property type="entry name" value="Xyloglucanase_GH74"/>
</dbReference>
<evidence type="ECO:0000256" key="2">
    <source>
        <dbReference type="SAM" id="SignalP"/>
    </source>
</evidence>
<dbReference type="InterPro" id="IPR015943">
    <property type="entry name" value="WD40/YVTN_repeat-like_dom_sf"/>
</dbReference>
<dbReference type="PANTHER" id="PTHR43739">
    <property type="entry name" value="XYLOGLUCANASE (EUROFUNG)"/>
    <property type="match status" value="1"/>
</dbReference>
<dbReference type="SUPFAM" id="SSF50939">
    <property type="entry name" value="Sialidases"/>
    <property type="match status" value="1"/>
</dbReference>
<evidence type="ECO:0000313" key="4">
    <source>
        <dbReference type="EMBL" id="OGF26105.1"/>
    </source>
</evidence>
<dbReference type="SUPFAM" id="SSF110296">
    <property type="entry name" value="Oligoxyloglucan reducing end-specific cellobiohydrolase"/>
    <property type="match status" value="1"/>
</dbReference>
<dbReference type="Pfam" id="PF15902">
    <property type="entry name" value="Sortilin-Vps10"/>
    <property type="match status" value="1"/>
</dbReference>
<dbReference type="InterPro" id="IPR031778">
    <property type="entry name" value="Sortilin_N"/>
</dbReference>
<gene>
    <name evidence="4" type="ORF">A2227_02710</name>
</gene>
<dbReference type="Gene3D" id="2.130.10.10">
    <property type="entry name" value="YVTN repeat-like/Quinoprotein amine dehydrogenase"/>
    <property type="match status" value="3"/>
</dbReference>
<reference evidence="4 5" key="1">
    <citation type="journal article" date="2016" name="Nat. Commun.">
        <title>Thousands of microbial genomes shed light on interconnected biogeochemical processes in an aquifer system.</title>
        <authorList>
            <person name="Anantharaman K."/>
            <person name="Brown C.T."/>
            <person name="Hug L.A."/>
            <person name="Sharon I."/>
            <person name="Castelle C.J."/>
            <person name="Probst A.J."/>
            <person name="Thomas B.C."/>
            <person name="Singh A."/>
            <person name="Wilkins M.J."/>
            <person name="Karaoz U."/>
            <person name="Brodie E.L."/>
            <person name="Williams K.H."/>
            <person name="Hubbard S.S."/>
            <person name="Banfield J.F."/>
        </authorList>
    </citation>
    <scope>NUCLEOTIDE SEQUENCE [LARGE SCALE GENOMIC DNA]</scope>
</reference>
<keyword evidence="1" id="KW-0677">Repeat</keyword>
<name>A0A1F5SHD7_9BACT</name>
<sequence>MFKKLSVLFALLALPVLISGCLLQVGPKKNAQSGTDGGVFKSINKGAGWQQKALIPTVSGKPRSFAGVNAASMAMDPSDRLAVYFGSEANGLVYTYDGGANWQTADTLVKGTVADVTVDPKNKCIIYAAVGNRLYKSTDCNRTWNQAYYDNDLMAVVDAVAIDHFDSNNIYIGVSRGDIVKSSNGGADWQTIYRAGNRIRKILVDPNDSRNIYVATNVKGVFRSQDAGANWAEMKSLMDTVKEHKLGTDVKDMIVARDESRTIFLATFYGLLRSKDGGETWEKIELIPTQNKAAINALAVNSVNTQEIYYVTNTTFYRSTDGGANWATVKLPTSRAGWKLLLDPEDPNIIYMGVKGLAK</sequence>
<comment type="caution">
    <text evidence="4">The sequence shown here is derived from an EMBL/GenBank/DDBJ whole genome shotgun (WGS) entry which is preliminary data.</text>
</comment>
<dbReference type="CDD" id="cd15482">
    <property type="entry name" value="Sialidase_non-viral"/>
    <property type="match status" value="1"/>
</dbReference>
<dbReference type="STRING" id="1797994.A2227_02710"/>
<evidence type="ECO:0000256" key="1">
    <source>
        <dbReference type="ARBA" id="ARBA00022737"/>
    </source>
</evidence>
<proteinExistence type="predicted"/>
<feature type="domain" description="Sortilin N-terminal" evidence="3">
    <location>
        <begin position="271"/>
        <end position="351"/>
    </location>
</feature>
<evidence type="ECO:0000313" key="5">
    <source>
        <dbReference type="Proteomes" id="UP000178367"/>
    </source>
</evidence>
<dbReference type="AlphaFoldDB" id="A0A1F5SHD7"/>
<keyword evidence="2" id="KW-0732">Signal</keyword>
<evidence type="ECO:0000259" key="3">
    <source>
        <dbReference type="Pfam" id="PF15902"/>
    </source>
</evidence>
<feature type="chain" id="PRO_5009521217" description="Sortilin N-terminal domain-containing protein" evidence="2">
    <location>
        <begin position="21"/>
        <end position="359"/>
    </location>
</feature>
<dbReference type="PROSITE" id="PS51257">
    <property type="entry name" value="PROKAR_LIPOPROTEIN"/>
    <property type="match status" value="1"/>
</dbReference>
<feature type="signal peptide" evidence="2">
    <location>
        <begin position="1"/>
        <end position="20"/>
    </location>
</feature>
<organism evidence="4 5">
    <name type="scientific">Candidatus Falkowbacteria bacterium RIFOXYA2_FULL_47_19</name>
    <dbReference type="NCBI Taxonomy" id="1797994"/>
    <lineage>
        <taxon>Bacteria</taxon>
        <taxon>Candidatus Falkowiibacteriota</taxon>
    </lineage>
</organism>